<evidence type="ECO:0000256" key="2">
    <source>
        <dbReference type="SAM" id="Phobius"/>
    </source>
</evidence>
<evidence type="ECO:0000313" key="3">
    <source>
        <dbReference type="EMBL" id="QHT37324.1"/>
    </source>
</evidence>
<sequence>MLLIYNFIEYIYIIFLLMMKYTLCINPDGNYKLLKLDVPEDENENENDIESNSEVDTNQSTQNETPIPVSTAQLKILRFMQFQFLVYIILVIYGFALIFFQLCVHFIGYSGIQSNHRSLIKIYISLNIFTLTYRCYIIYYLYIHQFDHIDFIVVLGLTNLNDSLITISSIDKLNYLYLTT</sequence>
<accession>A0A6C0F8B1</accession>
<feature type="transmembrane region" description="Helical" evidence="2">
    <location>
        <begin position="120"/>
        <end position="142"/>
    </location>
</feature>
<feature type="compositionally biased region" description="Acidic residues" evidence="1">
    <location>
        <begin position="43"/>
        <end position="53"/>
    </location>
</feature>
<dbReference type="EMBL" id="MN738792">
    <property type="protein sequence ID" value="QHT37324.1"/>
    <property type="molecule type" value="Genomic_DNA"/>
</dbReference>
<feature type="transmembrane region" description="Helical" evidence="2">
    <location>
        <begin position="84"/>
        <end position="108"/>
    </location>
</feature>
<feature type="compositionally biased region" description="Polar residues" evidence="1">
    <location>
        <begin position="55"/>
        <end position="64"/>
    </location>
</feature>
<name>A0A6C0F8B1_9ZZZZ</name>
<protein>
    <submittedName>
        <fullName evidence="3">Uncharacterized protein</fullName>
    </submittedName>
</protein>
<proteinExistence type="predicted"/>
<keyword evidence="2" id="KW-0472">Membrane</keyword>
<feature type="region of interest" description="Disordered" evidence="1">
    <location>
        <begin position="43"/>
        <end position="64"/>
    </location>
</feature>
<evidence type="ECO:0000256" key="1">
    <source>
        <dbReference type="SAM" id="MobiDB-lite"/>
    </source>
</evidence>
<dbReference type="AlphaFoldDB" id="A0A6C0F8B1"/>
<feature type="transmembrane region" description="Helical" evidence="2">
    <location>
        <begin position="6"/>
        <end position="25"/>
    </location>
</feature>
<organism evidence="3">
    <name type="scientific">viral metagenome</name>
    <dbReference type="NCBI Taxonomy" id="1070528"/>
    <lineage>
        <taxon>unclassified sequences</taxon>
        <taxon>metagenomes</taxon>
        <taxon>organismal metagenomes</taxon>
    </lineage>
</organism>
<reference evidence="3" key="1">
    <citation type="journal article" date="2020" name="Nature">
        <title>Giant virus diversity and host interactions through global metagenomics.</title>
        <authorList>
            <person name="Schulz F."/>
            <person name="Roux S."/>
            <person name="Paez-Espino D."/>
            <person name="Jungbluth S."/>
            <person name="Walsh D.A."/>
            <person name="Denef V.J."/>
            <person name="McMahon K.D."/>
            <person name="Konstantinidis K.T."/>
            <person name="Eloe-Fadrosh E.A."/>
            <person name="Kyrpides N.C."/>
            <person name="Woyke T."/>
        </authorList>
    </citation>
    <scope>NUCLEOTIDE SEQUENCE</scope>
    <source>
        <strain evidence="3">GVMAG-S-ERX555967-131</strain>
    </source>
</reference>
<keyword evidence="2" id="KW-0812">Transmembrane</keyword>
<keyword evidence="2" id="KW-1133">Transmembrane helix</keyword>